<dbReference type="GO" id="GO:0051792">
    <property type="term" value="P:medium-chain fatty acid biosynthetic process"/>
    <property type="evidence" value="ECO:0007669"/>
    <property type="project" value="TreeGrafter"/>
</dbReference>
<dbReference type="SUPFAM" id="SSF53474">
    <property type="entry name" value="alpha/beta-Hydrolases"/>
    <property type="match status" value="1"/>
</dbReference>
<gene>
    <name evidence="4" type="ORF">KLDO_g1197</name>
</gene>
<feature type="active site" description="Charge relay system" evidence="2">
    <location>
        <position position="225"/>
    </location>
</feature>
<name>A0A0A8L3Q6_9SACH</name>
<protein>
    <submittedName>
        <fullName evidence="4">WGS project CCBQ000000000 data, contig 00099</fullName>
    </submittedName>
</protein>
<keyword evidence="5" id="KW-1185">Reference proteome</keyword>
<dbReference type="InterPro" id="IPR029058">
    <property type="entry name" value="AB_hydrolase_fold"/>
</dbReference>
<sequence length="440" mass="50518">MVLAELSTFLPWVQTVYQYLPDEPLQFRLPQQQPSEDVSIKSLIDDHIPEFQHGSKSTIPPFLYSGHLQTIFASMFTFENKHLVYYKRWILNYPDGGEGALDICFPKESWMESDYVPKNQKNPLPDRYTYFSTDEKIGSSDCKPMLIILHGLTGGSNESYVRSLVDTITNDYNFEACVLNSRGCCHSSLTTPSLYCGLWTDDVRFCVKELRKMFPNRKFFLCGVSLGASMAANYLGQESDLSDIELGVVLGNPWDLTASSYHLERNLIGKYAYTPALAKSLVKLTTSHLDVLKKNPEMANLYSEHLNGVKTVEEFDNFFTAKMFGFNTSFEYYRYGTSSNRINKLRTPLLILNALDDPIVGHEALPYREVQSNPYTLMLTTTRGGHIGWFDMKLDRWYVKPLCKLLHRFYTDISMEGRAPDLESVHMPKQNKFRSDRIQD</sequence>
<reference evidence="4 5" key="1">
    <citation type="submission" date="2014-03" db="EMBL/GenBank/DDBJ databases">
        <title>The genome of Kluyveromyces dobzhanskii.</title>
        <authorList>
            <person name="Nystedt B."/>
            <person name="Astrom S."/>
        </authorList>
    </citation>
    <scope>NUCLEOTIDE SEQUENCE [LARGE SCALE GENOMIC DNA]</scope>
    <source>
        <strain evidence="4 5">CBS 2104</strain>
    </source>
</reference>
<dbReference type="InterPro" id="IPR000073">
    <property type="entry name" value="AB_hydrolase_1"/>
</dbReference>
<dbReference type="GO" id="GO:0051793">
    <property type="term" value="P:medium-chain fatty acid catabolic process"/>
    <property type="evidence" value="ECO:0007669"/>
    <property type="project" value="TreeGrafter"/>
</dbReference>
<dbReference type="EMBL" id="CCBQ010000019">
    <property type="protein sequence ID" value="CDO92888.1"/>
    <property type="molecule type" value="Genomic_DNA"/>
</dbReference>
<feature type="domain" description="AB hydrolase-1" evidence="3">
    <location>
        <begin position="144"/>
        <end position="366"/>
    </location>
</feature>
<dbReference type="GO" id="GO:0047372">
    <property type="term" value="F:monoacylglycerol lipase activity"/>
    <property type="evidence" value="ECO:0007669"/>
    <property type="project" value="TreeGrafter"/>
</dbReference>
<dbReference type="OrthoDB" id="5954035at2759"/>
<comment type="similarity">
    <text evidence="1">Belongs to the AB hydrolase superfamily. AB hydrolase 4 family.</text>
</comment>
<dbReference type="InterPro" id="IPR050960">
    <property type="entry name" value="AB_hydrolase_4_sf"/>
</dbReference>
<dbReference type="PIRSF" id="PIRSF005211">
    <property type="entry name" value="Ab_hydro_YheT"/>
    <property type="match status" value="1"/>
</dbReference>
<proteinExistence type="inferred from homology"/>
<dbReference type="Pfam" id="PF00561">
    <property type="entry name" value="Abhydrolase_1"/>
    <property type="match status" value="1"/>
</dbReference>
<dbReference type="AlphaFoldDB" id="A0A0A8L3Q6"/>
<evidence type="ECO:0000256" key="2">
    <source>
        <dbReference type="PIRSR" id="PIRSR005211-1"/>
    </source>
</evidence>
<dbReference type="PANTHER" id="PTHR10794">
    <property type="entry name" value="ABHYDROLASE DOMAIN-CONTAINING PROTEIN"/>
    <property type="match status" value="1"/>
</dbReference>
<organism evidence="4 5">
    <name type="scientific">Kluyveromyces dobzhanskii CBS 2104</name>
    <dbReference type="NCBI Taxonomy" id="1427455"/>
    <lineage>
        <taxon>Eukaryota</taxon>
        <taxon>Fungi</taxon>
        <taxon>Dikarya</taxon>
        <taxon>Ascomycota</taxon>
        <taxon>Saccharomycotina</taxon>
        <taxon>Saccharomycetes</taxon>
        <taxon>Saccharomycetales</taxon>
        <taxon>Saccharomycetaceae</taxon>
        <taxon>Kluyveromyces</taxon>
    </lineage>
</organism>
<dbReference type="Proteomes" id="UP000031516">
    <property type="component" value="Unassembled WGS sequence"/>
</dbReference>
<comment type="caution">
    <text evidence="4">The sequence shown here is derived from an EMBL/GenBank/DDBJ whole genome shotgun (WGS) entry which is preliminary data.</text>
</comment>
<accession>A0A0A8L3Q6</accession>
<feature type="active site" description="Charge relay system" evidence="2">
    <location>
        <position position="386"/>
    </location>
</feature>
<dbReference type="GO" id="GO:0008126">
    <property type="term" value="F:acetylesterase activity"/>
    <property type="evidence" value="ECO:0007669"/>
    <property type="project" value="TreeGrafter"/>
</dbReference>
<evidence type="ECO:0000259" key="3">
    <source>
        <dbReference type="Pfam" id="PF00561"/>
    </source>
</evidence>
<dbReference type="Gene3D" id="3.40.50.1820">
    <property type="entry name" value="alpha/beta hydrolase"/>
    <property type="match status" value="1"/>
</dbReference>
<dbReference type="PANTHER" id="PTHR10794:SF63">
    <property type="entry name" value="ALPHA_BETA HYDROLASE 1, ISOFORM A"/>
    <property type="match status" value="1"/>
</dbReference>
<dbReference type="InterPro" id="IPR012020">
    <property type="entry name" value="ABHD4"/>
</dbReference>
<evidence type="ECO:0000256" key="1">
    <source>
        <dbReference type="ARBA" id="ARBA00010884"/>
    </source>
</evidence>
<evidence type="ECO:0000313" key="4">
    <source>
        <dbReference type="EMBL" id="CDO92888.1"/>
    </source>
</evidence>
<evidence type="ECO:0000313" key="5">
    <source>
        <dbReference type="Proteomes" id="UP000031516"/>
    </source>
</evidence>
<feature type="active site" description="Charge relay system" evidence="2">
    <location>
        <position position="357"/>
    </location>
</feature>